<evidence type="ECO:0000259" key="4">
    <source>
        <dbReference type="Pfam" id="PF13556"/>
    </source>
</evidence>
<accession>A0ABT6SBV0</accession>
<dbReference type="EMBL" id="JASCIQ010000013">
    <property type="protein sequence ID" value="MDI3404978.1"/>
    <property type="molecule type" value="Genomic_DNA"/>
</dbReference>
<dbReference type="Pfam" id="PF07905">
    <property type="entry name" value="PucR"/>
    <property type="match status" value="1"/>
</dbReference>
<organism evidence="6 7">
    <name type="scientific">Streptomyces cavernicola</name>
    <dbReference type="NCBI Taxonomy" id="3043613"/>
    <lineage>
        <taxon>Bacteria</taxon>
        <taxon>Bacillati</taxon>
        <taxon>Actinomycetota</taxon>
        <taxon>Actinomycetes</taxon>
        <taxon>Kitasatosporales</taxon>
        <taxon>Streptomycetaceae</taxon>
        <taxon>Streptomyces</taxon>
    </lineage>
</organism>
<comment type="similarity">
    <text evidence="1">Belongs to the CdaR family.</text>
</comment>
<dbReference type="RefSeq" id="WP_282542923.1">
    <property type="nucleotide sequence ID" value="NZ_JASCIQ010000013.1"/>
</dbReference>
<dbReference type="InterPro" id="IPR012914">
    <property type="entry name" value="PucR_dom"/>
</dbReference>
<evidence type="ECO:0000256" key="1">
    <source>
        <dbReference type="ARBA" id="ARBA00006754"/>
    </source>
</evidence>
<evidence type="ECO:0000259" key="3">
    <source>
        <dbReference type="Pfam" id="PF07905"/>
    </source>
</evidence>
<dbReference type="PANTHER" id="PTHR33744:SF1">
    <property type="entry name" value="DNA-BINDING TRANSCRIPTIONAL ACTIVATOR ADER"/>
    <property type="match status" value="1"/>
</dbReference>
<dbReference type="InterPro" id="IPR041522">
    <property type="entry name" value="CdaR_GGDEF"/>
</dbReference>
<proteinExistence type="inferred from homology"/>
<dbReference type="Proteomes" id="UP001223978">
    <property type="component" value="Unassembled WGS sequence"/>
</dbReference>
<dbReference type="InterPro" id="IPR042070">
    <property type="entry name" value="PucR_C-HTH_sf"/>
</dbReference>
<sequence>MARAAANTAYRSVPDQRTVGRASGAPAEDATDDATDTTDTTDTGATLTVARALELPALSGARLVAGRAGARRAIRVANIMEVPDIIRWMRGGEFLLTTAYAVRDDERALTALVPELAGRGLAALGVKVGPYLPRLPAAMLRCADELGFPIVELPGEVMLNDILSEVIGTVLNRQALSLERSQALRNRLSQAVLHGGGYRDLVDALAQETGAAVAVRSADGTVLAAAGPPPEGAAPTLARPIAVGSRSGGEVALWAPAGHAVDEEQVLAVEHVASLAAMLAVQERVLAERERRYRTLLLTELVSHPPRDRAESTRRAAALGWDLERPRAAVVVEVSGGTGAGDVRVQEERLLSAARTALGSHTPAWGTPGGLTLLVEPGRSLGVACRALQRAVLAACPAHTVALAAGTVREDFAELHLSHSEALSTLALGRELDGLEGSFIRLHAESGVYRLLDQLPTDELRGLVDDALGPLLAYDAEHDGSLVHSLAVYLRRDRNGVETADELHIHYNTLRYRLKQIERLTGAPDKDPMRRLQTELAVHAHRLLSARAR</sequence>
<evidence type="ECO:0000313" key="7">
    <source>
        <dbReference type="Proteomes" id="UP001223978"/>
    </source>
</evidence>
<feature type="domain" description="PucR C-terminal helix-turn-helix" evidence="4">
    <location>
        <begin position="482"/>
        <end position="540"/>
    </location>
</feature>
<dbReference type="InterPro" id="IPR051448">
    <property type="entry name" value="CdaR-like_regulators"/>
</dbReference>
<keyword evidence="7" id="KW-1185">Reference proteome</keyword>
<feature type="domain" description="CdaR GGDEF-like" evidence="5">
    <location>
        <begin position="309"/>
        <end position="427"/>
    </location>
</feature>
<dbReference type="InterPro" id="IPR025736">
    <property type="entry name" value="PucR_C-HTH_dom"/>
</dbReference>
<feature type="domain" description="Purine catabolism PurC-like" evidence="3">
    <location>
        <begin position="52"/>
        <end position="167"/>
    </location>
</feature>
<dbReference type="Pfam" id="PF17853">
    <property type="entry name" value="GGDEF_2"/>
    <property type="match status" value="1"/>
</dbReference>
<dbReference type="PANTHER" id="PTHR33744">
    <property type="entry name" value="CARBOHYDRATE DIACID REGULATOR"/>
    <property type="match status" value="1"/>
</dbReference>
<dbReference type="Pfam" id="PF13556">
    <property type="entry name" value="HTH_30"/>
    <property type="match status" value="1"/>
</dbReference>
<gene>
    <name evidence="6" type="ORF">QIS96_14265</name>
</gene>
<evidence type="ECO:0000256" key="2">
    <source>
        <dbReference type="SAM" id="MobiDB-lite"/>
    </source>
</evidence>
<protein>
    <submittedName>
        <fullName evidence="6">PucR family transcriptional regulator ligand-binding domain-containing protein</fullName>
    </submittedName>
</protein>
<evidence type="ECO:0000313" key="6">
    <source>
        <dbReference type="EMBL" id="MDI3404978.1"/>
    </source>
</evidence>
<comment type="caution">
    <text evidence="6">The sequence shown here is derived from an EMBL/GenBank/DDBJ whole genome shotgun (WGS) entry which is preliminary data.</text>
</comment>
<reference evidence="6 7" key="1">
    <citation type="submission" date="2023-05" db="EMBL/GenBank/DDBJ databases">
        <title>Draft genome sequence of Streptomyces sp. B-S-A6 isolated from a cave soil in Thailand.</title>
        <authorList>
            <person name="Chamroensaksri N."/>
            <person name="Muangham S."/>
        </authorList>
    </citation>
    <scope>NUCLEOTIDE SEQUENCE [LARGE SCALE GENOMIC DNA]</scope>
    <source>
        <strain evidence="6 7">B-S-A6</strain>
    </source>
</reference>
<dbReference type="Gene3D" id="1.10.10.2840">
    <property type="entry name" value="PucR C-terminal helix-turn-helix domain"/>
    <property type="match status" value="1"/>
</dbReference>
<evidence type="ECO:0000259" key="5">
    <source>
        <dbReference type="Pfam" id="PF17853"/>
    </source>
</evidence>
<feature type="region of interest" description="Disordered" evidence="2">
    <location>
        <begin position="1"/>
        <end position="42"/>
    </location>
</feature>
<name>A0ABT6SBV0_9ACTN</name>